<comment type="caution">
    <text evidence="4">The sequence shown here is derived from an EMBL/GenBank/DDBJ whole genome shotgun (WGS) entry which is preliminary data.</text>
</comment>
<evidence type="ECO:0000256" key="1">
    <source>
        <dbReference type="ARBA" id="ARBA00010764"/>
    </source>
</evidence>
<dbReference type="InterPro" id="IPR033753">
    <property type="entry name" value="GCV_H/Fam206"/>
</dbReference>
<sequence>MKVHKQDFKDCFTAKGHPSTHMDEPADYDIKDYSELTNDWSRDPTAYLNRYYSLYYKSVNKESDPLASDVYVRQSPNKICVLGISNPSTDIEKIVMNTNLIGEKVKKNTTLCTFENKQGEVVGHVKAEMEGKLLELNDRFKKEGRSLLFNGHHMDTGFIAIILPKTDETKIQLKGYQTAEEYKISLLASNNNSPILERKSAMCNIS</sequence>
<dbReference type="Gene3D" id="2.40.50.100">
    <property type="match status" value="1"/>
</dbReference>
<evidence type="ECO:0000313" key="5">
    <source>
        <dbReference type="Proteomes" id="UP001476247"/>
    </source>
</evidence>
<dbReference type="PANTHER" id="PTHR13651">
    <property type="entry name" value="PROTEIN ABITRAM"/>
    <property type="match status" value="1"/>
</dbReference>
<evidence type="ECO:0000313" key="4">
    <source>
        <dbReference type="EMBL" id="GAA5801428.1"/>
    </source>
</evidence>
<evidence type="ECO:0000256" key="2">
    <source>
        <dbReference type="ARBA" id="ARBA00019325"/>
    </source>
</evidence>
<reference evidence="4 5" key="1">
    <citation type="submission" date="2024-04" db="EMBL/GenBank/DDBJ databases">
        <title>genome sequences of Mucor flavus KT1a and Helicostylum pulchrum KT1b strains isolation_sourced from the surface of a dry-aged beef.</title>
        <authorList>
            <person name="Toyotome T."/>
            <person name="Hosono M."/>
            <person name="Torimaru M."/>
            <person name="Fukuda K."/>
            <person name="Mikami N."/>
        </authorList>
    </citation>
    <scope>NUCLEOTIDE SEQUENCE [LARGE SCALE GENOMIC DNA]</scope>
    <source>
        <strain evidence="4 5">KT1b</strain>
    </source>
</reference>
<protein>
    <recommendedName>
        <fullName evidence="2">Protein Abitram</fullName>
    </recommendedName>
    <alternativeName>
        <fullName evidence="3">Actin-binding transcription modulator</fullName>
    </alternativeName>
</protein>
<organism evidence="4 5">
    <name type="scientific">Helicostylum pulchrum</name>
    <dbReference type="NCBI Taxonomy" id="562976"/>
    <lineage>
        <taxon>Eukaryota</taxon>
        <taxon>Fungi</taxon>
        <taxon>Fungi incertae sedis</taxon>
        <taxon>Mucoromycota</taxon>
        <taxon>Mucoromycotina</taxon>
        <taxon>Mucoromycetes</taxon>
        <taxon>Mucorales</taxon>
        <taxon>Mucorineae</taxon>
        <taxon>Mucoraceae</taxon>
        <taxon>Helicostylum</taxon>
    </lineage>
</organism>
<dbReference type="InterPro" id="IPR039169">
    <property type="entry name" value="Abitram"/>
</dbReference>
<dbReference type="InterPro" id="IPR011053">
    <property type="entry name" value="Single_hybrid_motif"/>
</dbReference>
<proteinExistence type="inferred from homology"/>
<evidence type="ECO:0000256" key="3">
    <source>
        <dbReference type="ARBA" id="ARBA00030463"/>
    </source>
</evidence>
<accession>A0ABP9Y4D2</accession>
<dbReference type="EMBL" id="BAABUJ010000018">
    <property type="protein sequence ID" value="GAA5801428.1"/>
    <property type="molecule type" value="Genomic_DNA"/>
</dbReference>
<dbReference type="PANTHER" id="PTHR13651:SF0">
    <property type="entry name" value="PROTEIN ABITRAM"/>
    <property type="match status" value="1"/>
</dbReference>
<name>A0ABP9Y4D2_9FUNG</name>
<comment type="similarity">
    <text evidence="1">Belongs to the ABITRAM family.</text>
</comment>
<dbReference type="Proteomes" id="UP001476247">
    <property type="component" value="Unassembled WGS sequence"/>
</dbReference>
<gene>
    <name evidence="4" type="ORF">HPULCUR_006874</name>
</gene>
<dbReference type="SUPFAM" id="SSF51230">
    <property type="entry name" value="Single hybrid motif"/>
    <property type="match status" value="1"/>
</dbReference>
<keyword evidence="5" id="KW-1185">Reference proteome</keyword>
<dbReference type="Pfam" id="PF01597">
    <property type="entry name" value="GCV_H"/>
    <property type="match status" value="1"/>
</dbReference>